<proteinExistence type="predicted"/>
<protein>
    <submittedName>
        <fullName evidence="1">Uncharacterized protein</fullName>
    </submittedName>
</protein>
<name>W6QLL5_PENRF</name>
<keyword evidence="2" id="KW-1185">Reference proteome</keyword>
<dbReference type="OrthoDB" id="5343483at2759"/>
<evidence type="ECO:0000313" key="1">
    <source>
        <dbReference type="EMBL" id="CDM37320.1"/>
    </source>
</evidence>
<dbReference type="Proteomes" id="UP000030686">
    <property type="component" value="Unassembled WGS sequence"/>
</dbReference>
<dbReference type="EMBL" id="HG792020">
    <property type="protein sequence ID" value="CDM37320.1"/>
    <property type="molecule type" value="Genomic_DNA"/>
</dbReference>
<evidence type="ECO:0000313" key="2">
    <source>
        <dbReference type="Proteomes" id="UP000030686"/>
    </source>
</evidence>
<gene>
    <name evidence="1" type="ORF">PROQFM164_S06g000281</name>
</gene>
<reference evidence="1" key="1">
    <citation type="journal article" date="2014" name="Nat. Commun.">
        <title>Multiple recent horizontal transfers of a large genomic region in cheese making fungi.</title>
        <authorList>
            <person name="Cheeseman K."/>
            <person name="Ropars J."/>
            <person name="Renault P."/>
            <person name="Dupont J."/>
            <person name="Gouzy J."/>
            <person name="Branca A."/>
            <person name="Abraham A.L."/>
            <person name="Ceppi M."/>
            <person name="Conseiller E."/>
            <person name="Debuchy R."/>
            <person name="Malagnac F."/>
            <person name="Goarin A."/>
            <person name="Silar P."/>
            <person name="Lacoste S."/>
            <person name="Sallet E."/>
            <person name="Bensimon A."/>
            <person name="Giraud T."/>
            <person name="Brygoo Y."/>
        </authorList>
    </citation>
    <scope>NUCLEOTIDE SEQUENCE [LARGE SCALE GENOMIC DNA]</scope>
    <source>
        <strain evidence="1">FM164</strain>
    </source>
</reference>
<dbReference type="AlphaFoldDB" id="W6QLL5"/>
<accession>W6QLL5</accession>
<organism evidence="1 2">
    <name type="scientific">Penicillium roqueforti (strain FM164)</name>
    <dbReference type="NCBI Taxonomy" id="1365484"/>
    <lineage>
        <taxon>Eukaryota</taxon>
        <taxon>Fungi</taxon>
        <taxon>Dikarya</taxon>
        <taxon>Ascomycota</taxon>
        <taxon>Pezizomycotina</taxon>
        <taxon>Eurotiomycetes</taxon>
        <taxon>Eurotiomycetidae</taxon>
        <taxon>Eurotiales</taxon>
        <taxon>Aspergillaceae</taxon>
        <taxon>Penicillium</taxon>
    </lineage>
</organism>
<sequence length="90" mass="10494">MLTMVADSGPQSFRDLVRNHNRFRFLVGPLQWTSYHLDLVGCRFEDVATPLSLSRLSLQIILITRRVHDIVFTGMKLTILKSWLLVRNLR</sequence>